<dbReference type="PROSITE" id="PS51708">
    <property type="entry name" value="CHAD"/>
    <property type="match status" value="1"/>
</dbReference>
<dbReference type="Proteomes" id="UP001359308">
    <property type="component" value="Chromosome"/>
</dbReference>
<dbReference type="EMBL" id="CP104311">
    <property type="protein sequence ID" value="WWF01826.1"/>
    <property type="molecule type" value="Genomic_DNA"/>
</dbReference>
<dbReference type="PANTHER" id="PTHR39339:SF1">
    <property type="entry name" value="CHAD DOMAIN-CONTAINING PROTEIN"/>
    <property type="match status" value="1"/>
</dbReference>
<accession>A0ABZ2F3U1</accession>
<reference evidence="2 3" key="1">
    <citation type="submission" date="2022-09" db="EMBL/GenBank/DDBJ databases">
        <authorList>
            <person name="Giprobiosintez L."/>
        </authorList>
    </citation>
    <scope>NUCLEOTIDE SEQUENCE [LARGE SCALE GENOMIC DNA]</scope>
    <source>
        <strain evidence="3">VKPM-B-12549 (GBS-15)</strain>
    </source>
</reference>
<dbReference type="SMART" id="SM00880">
    <property type="entry name" value="CHAD"/>
    <property type="match status" value="1"/>
</dbReference>
<dbReference type="Gene3D" id="1.40.20.10">
    <property type="entry name" value="CHAD domain"/>
    <property type="match status" value="1"/>
</dbReference>
<proteinExistence type="predicted"/>
<dbReference type="InterPro" id="IPR007899">
    <property type="entry name" value="CHAD_dom"/>
</dbReference>
<dbReference type="InterPro" id="IPR038186">
    <property type="entry name" value="CHAD_dom_sf"/>
</dbReference>
<protein>
    <submittedName>
        <fullName evidence="2">CHAD domain-containing protein</fullName>
    </submittedName>
</protein>
<evidence type="ECO:0000313" key="3">
    <source>
        <dbReference type="Proteomes" id="UP001359308"/>
    </source>
</evidence>
<dbReference type="PANTHER" id="PTHR39339">
    <property type="entry name" value="SLR1444 PROTEIN"/>
    <property type="match status" value="1"/>
</dbReference>
<name>A0ABZ2F3U1_METCP</name>
<keyword evidence="3" id="KW-1185">Reference proteome</keyword>
<feature type="domain" description="CHAD" evidence="1">
    <location>
        <begin position="24"/>
        <end position="314"/>
    </location>
</feature>
<organism evidence="2 3">
    <name type="scientific">Methylococcus capsulatus</name>
    <dbReference type="NCBI Taxonomy" id="414"/>
    <lineage>
        <taxon>Bacteria</taxon>
        <taxon>Pseudomonadati</taxon>
        <taxon>Pseudomonadota</taxon>
        <taxon>Gammaproteobacteria</taxon>
        <taxon>Methylococcales</taxon>
        <taxon>Methylococcaceae</taxon>
        <taxon>Methylococcus</taxon>
    </lineage>
</organism>
<evidence type="ECO:0000313" key="2">
    <source>
        <dbReference type="EMBL" id="WWF01826.1"/>
    </source>
</evidence>
<evidence type="ECO:0000259" key="1">
    <source>
        <dbReference type="PROSITE" id="PS51708"/>
    </source>
</evidence>
<sequence>MLPEERGVMQEIEGKTATAGIAPARRADAAVRRFAAECLERMQSSESGILENRDSEALHDYRVALRRCRTVLGQMKGVFPEREVRRWLDRLGRLGELTGPLRDCHVMLADLPLYQSVLPESLRPALAPLQSYLEREAASAHRILADRLRRMDYRRTIESWQRFLERPAPKRPSAPNALAAADELSGRRIWKLYRRMLREGASLGPDSPSEAFHALRKQGKKLRYLLEFSASLRGDGELRDLIAPLKKLQGVLGEFQDAAVQRDRLLYRAEILRQEGQPLETLLAIGALIGHLERRQSRCRRQFSEGFAVLAGKPSRRRYRKLFGLGHGEGDSGRRGG</sequence>
<gene>
    <name evidence="2" type="ORF">N4J17_15360</name>
</gene>
<dbReference type="Pfam" id="PF05235">
    <property type="entry name" value="CHAD"/>
    <property type="match status" value="1"/>
</dbReference>
<dbReference type="RefSeq" id="WP_232470747.1">
    <property type="nucleotide sequence ID" value="NZ_CP104311.1"/>
</dbReference>